<dbReference type="Pfam" id="PF02934">
    <property type="entry name" value="GatB_N"/>
    <property type="match status" value="1"/>
</dbReference>
<dbReference type="OrthoDB" id="1722066at2759"/>
<accession>A0A8X7VAP5</accession>
<proteinExistence type="predicted"/>
<feature type="domain" description="Aspartyl/Glutamyl-tRNA(Gln) amidotransferase subunit B/E catalytic" evidence="1">
    <location>
        <begin position="11"/>
        <end position="52"/>
    </location>
</feature>
<dbReference type="InterPro" id="IPR014746">
    <property type="entry name" value="Gln_synth/guanido_kin_cat_dom"/>
</dbReference>
<dbReference type="GO" id="GO:0043436">
    <property type="term" value="P:oxoacid metabolic process"/>
    <property type="evidence" value="ECO:0007669"/>
    <property type="project" value="UniProtKB-ARBA"/>
</dbReference>
<name>A0A8X7VAP5_BRACI</name>
<sequence length="101" mass="11225">MDCEVSRSQYCDSDKGTFHCDINISIRLITQAKFGSKIEIKNLNAFSPINKAKPLGRSNSGSKYEYMNTDGEVRKLTSALAEDVAQLLEPGVEDSDRRPLP</sequence>
<gene>
    <name evidence="2" type="ORF">Bca52824_027550</name>
</gene>
<evidence type="ECO:0000259" key="1">
    <source>
        <dbReference type="Pfam" id="PF02934"/>
    </source>
</evidence>
<dbReference type="Proteomes" id="UP000886595">
    <property type="component" value="Unassembled WGS sequence"/>
</dbReference>
<evidence type="ECO:0000313" key="2">
    <source>
        <dbReference type="EMBL" id="KAG2307802.1"/>
    </source>
</evidence>
<protein>
    <recommendedName>
        <fullName evidence="1">Aspartyl/Glutamyl-tRNA(Gln) amidotransferase subunit B/E catalytic domain-containing protein</fullName>
    </recommendedName>
</protein>
<dbReference type="GO" id="GO:0016874">
    <property type="term" value="F:ligase activity"/>
    <property type="evidence" value="ECO:0007669"/>
    <property type="project" value="InterPro"/>
</dbReference>
<dbReference type="EMBL" id="JAAMPC010000006">
    <property type="protein sequence ID" value="KAG2307802.1"/>
    <property type="molecule type" value="Genomic_DNA"/>
</dbReference>
<evidence type="ECO:0000313" key="3">
    <source>
        <dbReference type="Proteomes" id="UP000886595"/>
    </source>
</evidence>
<dbReference type="AlphaFoldDB" id="A0A8X7VAP5"/>
<dbReference type="InterPro" id="IPR006075">
    <property type="entry name" value="Asn/Gln-tRNA_Trfase_suB/E_cat"/>
</dbReference>
<reference evidence="2 3" key="1">
    <citation type="submission" date="2020-02" db="EMBL/GenBank/DDBJ databases">
        <authorList>
            <person name="Ma Q."/>
            <person name="Huang Y."/>
            <person name="Song X."/>
            <person name="Pei D."/>
        </authorList>
    </citation>
    <scope>NUCLEOTIDE SEQUENCE [LARGE SCALE GENOMIC DNA]</scope>
    <source>
        <strain evidence="2">Sxm20200214</strain>
        <tissue evidence="2">Leaf</tissue>
    </source>
</reference>
<comment type="caution">
    <text evidence="2">The sequence shown here is derived from an EMBL/GenBank/DDBJ whole genome shotgun (WGS) entry which is preliminary data.</text>
</comment>
<dbReference type="SUPFAM" id="SSF55931">
    <property type="entry name" value="Glutamine synthetase/guanido kinase"/>
    <property type="match status" value="1"/>
</dbReference>
<keyword evidence="3" id="KW-1185">Reference proteome</keyword>
<organism evidence="2 3">
    <name type="scientific">Brassica carinata</name>
    <name type="common">Ethiopian mustard</name>
    <name type="synonym">Abyssinian cabbage</name>
    <dbReference type="NCBI Taxonomy" id="52824"/>
    <lineage>
        <taxon>Eukaryota</taxon>
        <taxon>Viridiplantae</taxon>
        <taxon>Streptophyta</taxon>
        <taxon>Embryophyta</taxon>
        <taxon>Tracheophyta</taxon>
        <taxon>Spermatophyta</taxon>
        <taxon>Magnoliopsida</taxon>
        <taxon>eudicotyledons</taxon>
        <taxon>Gunneridae</taxon>
        <taxon>Pentapetalae</taxon>
        <taxon>rosids</taxon>
        <taxon>malvids</taxon>
        <taxon>Brassicales</taxon>
        <taxon>Brassicaceae</taxon>
        <taxon>Brassiceae</taxon>
        <taxon>Brassica</taxon>
    </lineage>
</organism>